<dbReference type="InterPro" id="IPR029045">
    <property type="entry name" value="ClpP/crotonase-like_dom_sf"/>
</dbReference>
<evidence type="ECO:0000313" key="8">
    <source>
        <dbReference type="Proteomes" id="UP000015354"/>
    </source>
</evidence>
<dbReference type="SUPFAM" id="SSF52096">
    <property type="entry name" value="ClpP/crotonase"/>
    <property type="match status" value="1"/>
</dbReference>
<dbReference type="InterPro" id="IPR001753">
    <property type="entry name" value="Enoyl-CoA_hydra/iso"/>
</dbReference>
<reference evidence="5" key="2">
    <citation type="submission" date="2013-03" db="EMBL/GenBank/DDBJ databases">
        <authorList>
            <person name="Motta M.C.M."/>
            <person name="Martins A.C.A."/>
            <person name="Preta C.M.C.C."/>
            <person name="Silva R."/>
            <person name="de Souza S.S."/>
            <person name="Klein C.C."/>
            <person name="de Almeida L.G.P."/>
            <person name="Cunha O.L."/>
            <person name="Colabardini A.C."/>
            <person name="Lima B.A."/>
            <person name="Machado C.R."/>
            <person name="Soares C.M.A."/>
            <person name="de Menezes C.B.A."/>
            <person name="Bartolomeu D.C."/>
            <person name="Grisard E.C."/>
            <person name="Fantinatti-Garboggini F."/>
            <person name="Rodrigues-Luiz G.F."/>
            <person name="Wagner G."/>
            <person name="Goldman G.H."/>
            <person name="Fietto J.L.R."/>
            <person name="Ciapina L.P."/>
            <person name="Brocchi M."/>
            <person name="Elias M.C."/>
            <person name="Goldman M.H.S."/>
            <person name="Sagot M.-F."/>
            <person name="Pereira M."/>
            <person name="Stoco P.H."/>
            <person name="Teixeira S.M.R."/>
            <person name="de Mendonca-Neto R.P."/>
            <person name="Maciel T.E.F."/>
            <person name="Mendes T.A.O."/>
            <person name="Urmenyi T.P."/>
            <person name="Teixeira M.M.G."/>
            <person name="de Camargo E.F.P."/>
            <person name="de Sousa W."/>
            <person name="Schenkman S."/>
            <person name="de Vasconcelos A.T.R."/>
        </authorList>
    </citation>
    <scope>NUCLEOTIDE SEQUENCE</scope>
</reference>
<dbReference type="FunFam" id="3.90.226.10:FF:000009">
    <property type="entry name" value="Carnitinyl-CoA dehydratase"/>
    <property type="match status" value="1"/>
</dbReference>
<dbReference type="FunFam" id="1.10.12.10:FF:000001">
    <property type="entry name" value="Probable enoyl-CoA hydratase, mitochondrial"/>
    <property type="match status" value="1"/>
</dbReference>
<reference evidence="5 8" key="1">
    <citation type="journal article" date="2013" name="PLoS ONE">
        <title>Predicting the Proteins of Angomonas deanei, Strigomonas culicis and Their Respective Endosymbionts Reveals New Aspects of the Trypanosomatidae Family.</title>
        <authorList>
            <person name="Motta M.C."/>
            <person name="Martins A.C."/>
            <person name="de Souza S.S."/>
            <person name="Catta-Preta C.M."/>
            <person name="Silva R."/>
            <person name="Klein C.C."/>
            <person name="de Almeida L.G."/>
            <person name="de Lima Cunha O."/>
            <person name="Ciapina L.P."/>
            <person name="Brocchi M."/>
            <person name="Colabardini A.C."/>
            <person name="de Araujo Lima B."/>
            <person name="Machado C.R."/>
            <person name="de Almeida Soares C.M."/>
            <person name="Probst C.M."/>
            <person name="de Menezes C.B."/>
            <person name="Thompson C.E."/>
            <person name="Bartholomeu D.C."/>
            <person name="Gradia D.F."/>
            <person name="Pavoni D.P."/>
            <person name="Grisard E.C."/>
            <person name="Fantinatti-Garboggini F."/>
            <person name="Marchini F.K."/>
            <person name="Rodrigues-Luiz G.F."/>
            <person name="Wagner G."/>
            <person name="Goldman G.H."/>
            <person name="Fietto J.L."/>
            <person name="Elias M.C."/>
            <person name="Goldman M.H."/>
            <person name="Sagot M.F."/>
            <person name="Pereira M."/>
            <person name="Stoco P.H."/>
            <person name="de Mendonca-Neto R.P."/>
            <person name="Teixeira S.M."/>
            <person name="Maciel T.E."/>
            <person name="de Oliveira Mendes T.A."/>
            <person name="Urmenyi T.P."/>
            <person name="de Souza W."/>
            <person name="Schenkman S."/>
            <person name="de Vasconcelos A.T."/>
        </authorList>
    </citation>
    <scope>NUCLEOTIDE SEQUENCE [LARGE SCALE GENOMIC DNA]</scope>
</reference>
<dbReference type="PANTHER" id="PTHR11941:SF54">
    <property type="entry name" value="ENOYL-COA HYDRATASE, MITOCHONDRIAL"/>
    <property type="match status" value="1"/>
</dbReference>
<evidence type="ECO:0000256" key="2">
    <source>
        <dbReference type="ARBA" id="ARBA00023239"/>
    </source>
</evidence>
<evidence type="ECO:0000313" key="5">
    <source>
        <dbReference type="EMBL" id="EPY28471.1"/>
    </source>
</evidence>
<comment type="caution">
    <text evidence="5">The sequence shown here is derived from an EMBL/GenBank/DDBJ whole genome shotgun (WGS) entry which is preliminary data.</text>
</comment>
<evidence type="ECO:0000313" key="7">
    <source>
        <dbReference type="EMBL" id="EPY37036.1"/>
    </source>
</evidence>
<keyword evidence="2" id="KW-0456">Lyase</keyword>
<accession>S9VMR6</accession>
<dbReference type="Gene3D" id="3.90.226.10">
    <property type="entry name" value="2-enoyl-CoA Hydratase, Chain A, domain 1"/>
    <property type="match status" value="1"/>
</dbReference>
<dbReference type="PANTHER" id="PTHR11941">
    <property type="entry name" value="ENOYL-COA HYDRATASE-RELATED"/>
    <property type="match status" value="1"/>
</dbReference>
<dbReference type="PROSITE" id="PS00166">
    <property type="entry name" value="ENOYL_COA_HYDRATASE"/>
    <property type="match status" value="1"/>
</dbReference>
<dbReference type="InterPro" id="IPR018376">
    <property type="entry name" value="Enoyl-CoA_hyd/isom_CS"/>
</dbReference>
<dbReference type="CDD" id="cd06558">
    <property type="entry name" value="crotonase-like"/>
    <property type="match status" value="1"/>
</dbReference>
<protein>
    <submittedName>
        <fullName evidence="5 6">Enoyl-CoA hydratase</fullName>
    </submittedName>
</protein>
<evidence type="ECO:0000256" key="4">
    <source>
        <dbReference type="SAM" id="Phobius"/>
    </source>
</evidence>
<sequence>MKLIRFYCSYLTLHHCLSIFCLALITAFYRTQKQSQDTMLRSSFILRSAEAIIKTAQTGKIVTVTINRPKQLNALSNEVCTALFTTLKKLDADPSCSVIVLTGEGRAFVAGADIKYMQKQDFVESLNSEEVGKDVLGDLRFGFFSLNKPIIAAVNGFALGGGCELAMSCDIIVASEKAIFGQPEIKIGTIPGMGGTQRLTHAIGKAKAMEWVLTGDQYTAEEAERAGLVSRVVKHEDLMPTALKIAESIAKNSQVTVKLAKRAVNASQETTLTTGMKYERDIFAMTFATADRKEGMTAFVEKRPPNFKDA</sequence>
<dbReference type="EMBL" id="ATMH01000261">
    <property type="protein sequence ID" value="EPY37036.1"/>
    <property type="molecule type" value="Genomic_DNA"/>
</dbReference>
<comment type="similarity">
    <text evidence="1 3">Belongs to the enoyl-CoA hydratase/isomerase family.</text>
</comment>
<dbReference type="GO" id="GO:0006635">
    <property type="term" value="P:fatty acid beta-oxidation"/>
    <property type="evidence" value="ECO:0007669"/>
    <property type="project" value="TreeGrafter"/>
</dbReference>
<keyword evidence="8" id="KW-1185">Reference proteome</keyword>
<proteinExistence type="inferred from homology"/>
<dbReference type="GO" id="GO:0016836">
    <property type="term" value="F:hydro-lyase activity"/>
    <property type="evidence" value="ECO:0007669"/>
    <property type="project" value="UniProtKB-ARBA"/>
</dbReference>
<evidence type="ECO:0000256" key="1">
    <source>
        <dbReference type="ARBA" id="ARBA00005254"/>
    </source>
</evidence>
<organism evidence="5 8">
    <name type="scientific">Strigomonas culicis</name>
    <dbReference type="NCBI Taxonomy" id="28005"/>
    <lineage>
        <taxon>Eukaryota</taxon>
        <taxon>Discoba</taxon>
        <taxon>Euglenozoa</taxon>
        <taxon>Kinetoplastea</taxon>
        <taxon>Metakinetoplastina</taxon>
        <taxon>Trypanosomatida</taxon>
        <taxon>Trypanosomatidae</taxon>
        <taxon>Strigomonadinae</taxon>
        <taxon>Strigomonas</taxon>
    </lineage>
</organism>
<evidence type="ECO:0000256" key="3">
    <source>
        <dbReference type="RuleBase" id="RU003707"/>
    </source>
</evidence>
<dbReference type="AlphaFoldDB" id="S9VMR6"/>
<dbReference type="EMBL" id="ATMH01002188">
    <property type="protein sequence ID" value="EPY33498.1"/>
    <property type="molecule type" value="Genomic_DNA"/>
</dbReference>
<dbReference type="GO" id="GO:0005739">
    <property type="term" value="C:mitochondrion"/>
    <property type="evidence" value="ECO:0007669"/>
    <property type="project" value="TreeGrafter"/>
</dbReference>
<feature type="transmembrane region" description="Helical" evidence="4">
    <location>
        <begin position="7"/>
        <end position="29"/>
    </location>
</feature>
<keyword evidence="4" id="KW-0472">Membrane</keyword>
<dbReference type="Gene3D" id="1.10.12.10">
    <property type="entry name" value="Lyase 2-enoyl-coa Hydratase, Chain A, domain 2"/>
    <property type="match status" value="1"/>
</dbReference>
<dbReference type="InterPro" id="IPR014748">
    <property type="entry name" value="Enoyl-CoA_hydra_C"/>
</dbReference>
<dbReference type="EMBL" id="ATMH01005109">
    <property type="protein sequence ID" value="EPY28471.1"/>
    <property type="molecule type" value="Genomic_DNA"/>
</dbReference>
<evidence type="ECO:0000313" key="6">
    <source>
        <dbReference type="EMBL" id="EPY33498.1"/>
    </source>
</evidence>
<dbReference type="Pfam" id="PF00378">
    <property type="entry name" value="ECH_1"/>
    <property type="match status" value="1"/>
</dbReference>
<name>S9VMR6_9TRYP</name>
<dbReference type="OrthoDB" id="2018133at2759"/>
<keyword evidence="4" id="KW-0812">Transmembrane</keyword>
<keyword evidence="4" id="KW-1133">Transmembrane helix</keyword>
<dbReference type="Proteomes" id="UP000015354">
    <property type="component" value="Unassembled WGS sequence"/>
</dbReference>
<gene>
    <name evidence="7" type="ORF">STCU_00261</name>
    <name evidence="6" type="ORF">STCU_02188</name>
    <name evidence="5" type="ORF">STCU_05109</name>
</gene>